<dbReference type="SMART" id="SM00349">
    <property type="entry name" value="KRAB"/>
    <property type="match status" value="1"/>
</dbReference>
<dbReference type="Ensembl" id="ENSCABT00000013491.1">
    <property type="protein sequence ID" value="ENSCABP00000012298.1"/>
    <property type="gene ID" value="ENSCABG00000009216.1"/>
</dbReference>
<dbReference type="GeneTree" id="ENSGT01150000286944"/>
<proteinExistence type="predicted"/>
<keyword evidence="3" id="KW-1185">Reference proteome</keyword>
<sequence>MGREYLFQVPVTLEDVAVYFIKKDWSRLDKRQRELYRNVMIFMGKVSFIIRIMISKPDVISCMEQGEETCFPNLQVSVDRVIPRGFSTGEE</sequence>
<dbReference type="PANTHER" id="PTHR23232">
    <property type="entry name" value="KRAB DOMAIN C2H2 ZINC FINGER"/>
    <property type="match status" value="1"/>
</dbReference>
<dbReference type="Proteomes" id="UP000694404">
    <property type="component" value="Unplaced"/>
</dbReference>
<dbReference type="AlphaFoldDB" id="A0A8C0H1B0"/>
<reference evidence="2" key="2">
    <citation type="submission" date="2025-09" db="UniProtKB">
        <authorList>
            <consortium name="Ensembl"/>
        </authorList>
    </citation>
    <scope>IDENTIFICATION</scope>
</reference>
<evidence type="ECO:0000313" key="2">
    <source>
        <dbReference type="Ensembl" id="ENSCABP00000012298.1"/>
    </source>
</evidence>
<dbReference type="InterPro" id="IPR050169">
    <property type="entry name" value="Krueppel_C2H2_ZnF"/>
</dbReference>
<dbReference type="PANTHER" id="PTHR23232:SF118">
    <property type="entry name" value="ZINC FINGER PROTEIN 746"/>
    <property type="match status" value="1"/>
</dbReference>
<dbReference type="GO" id="GO:0006355">
    <property type="term" value="P:regulation of DNA-templated transcription"/>
    <property type="evidence" value="ECO:0007669"/>
    <property type="project" value="InterPro"/>
</dbReference>
<dbReference type="InterPro" id="IPR001909">
    <property type="entry name" value="KRAB"/>
</dbReference>
<dbReference type="CDD" id="cd07765">
    <property type="entry name" value="KRAB_A-box"/>
    <property type="match status" value="1"/>
</dbReference>
<accession>A0A8C0H1B0</accession>
<feature type="domain" description="KRAB" evidence="1">
    <location>
        <begin position="11"/>
        <end position="82"/>
    </location>
</feature>
<evidence type="ECO:0000259" key="1">
    <source>
        <dbReference type="PROSITE" id="PS50805"/>
    </source>
</evidence>
<dbReference type="Gene3D" id="6.10.140.140">
    <property type="match status" value="1"/>
</dbReference>
<organism evidence="2 3">
    <name type="scientific">Chelonoidis abingdonii</name>
    <name type="common">Abingdon island giant tortoise</name>
    <name type="synonym">Testudo abingdonii</name>
    <dbReference type="NCBI Taxonomy" id="106734"/>
    <lineage>
        <taxon>Eukaryota</taxon>
        <taxon>Metazoa</taxon>
        <taxon>Chordata</taxon>
        <taxon>Craniata</taxon>
        <taxon>Vertebrata</taxon>
        <taxon>Euteleostomi</taxon>
        <taxon>Archelosauria</taxon>
        <taxon>Testudinata</taxon>
        <taxon>Testudines</taxon>
        <taxon>Cryptodira</taxon>
        <taxon>Durocryptodira</taxon>
        <taxon>Testudinoidea</taxon>
        <taxon>Testudinidae</taxon>
        <taxon>Chelonoidis</taxon>
    </lineage>
</organism>
<reference evidence="2" key="1">
    <citation type="submission" date="2025-08" db="UniProtKB">
        <authorList>
            <consortium name="Ensembl"/>
        </authorList>
    </citation>
    <scope>IDENTIFICATION</scope>
</reference>
<evidence type="ECO:0000313" key="3">
    <source>
        <dbReference type="Proteomes" id="UP000694404"/>
    </source>
</evidence>
<dbReference type="SUPFAM" id="SSF109640">
    <property type="entry name" value="KRAB domain (Kruppel-associated box)"/>
    <property type="match status" value="1"/>
</dbReference>
<protein>
    <recommendedName>
        <fullName evidence="1">KRAB domain-containing protein</fullName>
    </recommendedName>
</protein>
<dbReference type="PROSITE" id="PS50805">
    <property type="entry name" value="KRAB"/>
    <property type="match status" value="1"/>
</dbReference>
<name>A0A8C0H1B0_CHEAB</name>
<dbReference type="Pfam" id="PF01352">
    <property type="entry name" value="KRAB"/>
    <property type="match status" value="1"/>
</dbReference>
<dbReference type="InterPro" id="IPR036051">
    <property type="entry name" value="KRAB_dom_sf"/>
</dbReference>